<evidence type="ECO:0000313" key="3">
    <source>
        <dbReference type="Proteomes" id="UP000001396"/>
    </source>
</evidence>
<dbReference type="PANTHER" id="PTHR34348">
    <property type="entry name" value="SURFEIT LOCUS PROTEIN 2"/>
    <property type="match status" value="1"/>
</dbReference>
<dbReference type="PANTHER" id="PTHR34348:SF1">
    <property type="entry name" value="SURFEIT LOCUS PROTEIN 2"/>
    <property type="match status" value="1"/>
</dbReference>
<reference evidence="2 3" key="1">
    <citation type="journal article" date="2011" name="Genome Res.">
        <title>Phylogeny-wide analysis of social amoeba genomes highlights ancient origins for complex intercellular communication.</title>
        <authorList>
            <person name="Heidel A.J."/>
            <person name="Lawal H.M."/>
            <person name="Felder M."/>
            <person name="Schilde C."/>
            <person name="Helps N.R."/>
            <person name="Tunggal B."/>
            <person name="Rivero F."/>
            <person name="John U."/>
            <person name="Schleicher M."/>
            <person name="Eichinger L."/>
            <person name="Platzer M."/>
            <person name="Noegel A.A."/>
            <person name="Schaap P."/>
            <person name="Gloeckner G."/>
        </authorList>
    </citation>
    <scope>NUCLEOTIDE SEQUENCE [LARGE SCALE GENOMIC DNA]</scope>
    <source>
        <strain evidence="3">ATCC 26659 / Pp 5 / PN500</strain>
    </source>
</reference>
<organism evidence="2 3">
    <name type="scientific">Heterostelium pallidum (strain ATCC 26659 / Pp 5 / PN500)</name>
    <name type="common">Cellular slime mold</name>
    <name type="synonym">Polysphondylium pallidum</name>
    <dbReference type="NCBI Taxonomy" id="670386"/>
    <lineage>
        <taxon>Eukaryota</taxon>
        <taxon>Amoebozoa</taxon>
        <taxon>Evosea</taxon>
        <taxon>Eumycetozoa</taxon>
        <taxon>Dictyostelia</taxon>
        <taxon>Acytosteliales</taxon>
        <taxon>Acytosteliaceae</taxon>
        <taxon>Heterostelium</taxon>
    </lineage>
</organism>
<name>D3B3C4_HETP5</name>
<dbReference type="STRING" id="670386.D3B3C4"/>
<feature type="compositionally biased region" description="Acidic residues" evidence="1">
    <location>
        <begin position="156"/>
        <end position="208"/>
    </location>
</feature>
<sequence>MNKEIEEFLKQHNDFVFDSKINKIRCETTKHEIPLRLDQLKIHLNSKSYKNAIIDQYDFTKYAPNIVPSTSHERRLYCKITKKELNKVPEEIERHINGRQYKSIINERLNGKKKRINHDKDAENDGAEGEEASDDDAILNFNSDSEDEVENKQNENDDDDDENDDDDEDDEDDGEEDDEENDEEINSDDDEDEDDDSDDDDEEVEDFEGFDHEKDMIKSDNDSSSSSSSDDDSEEEEEKAAVKSKAKSIPKRSNQEQSNNNNNQKKKKQKK</sequence>
<dbReference type="InterPro" id="IPR008833">
    <property type="entry name" value="Surf2"/>
</dbReference>
<evidence type="ECO:0000256" key="1">
    <source>
        <dbReference type="SAM" id="MobiDB-lite"/>
    </source>
</evidence>
<dbReference type="Proteomes" id="UP000001396">
    <property type="component" value="Unassembled WGS sequence"/>
</dbReference>
<protein>
    <recommendedName>
        <fullName evidence="4">Surfeit locus protein 2</fullName>
    </recommendedName>
</protein>
<dbReference type="EMBL" id="ADBJ01000010">
    <property type="protein sequence ID" value="EFA83822.1"/>
    <property type="molecule type" value="Genomic_DNA"/>
</dbReference>
<dbReference type="GeneID" id="31358413"/>
<evidence type="ECO:0008006" key="4">
    <source>
        <dbReference type="Google" id="ProtNLM"/>
    </source>
</evidence>
<dbReference type="InParanoid" id="D3B3C4"/>
<dbReference type="RefSeq" id="XP_020435939.1">
    <property type="nucleotide sequence ID" value="XM_020573867.1"/>
</dbReference>
<dbReference type="Pfam" id="PF05477">
    <property type="entry name" value="SURF2"/>
    <property type="match status" value="1"/>
</dbReference>
<proteinExistence type="predicted"/>
<feature type="compositionally biased region" description="Acidic residues" evidence="1">
    <location>
        <begin position="124"/>
        <end position="137"/>
    </location>
</feature>
<feature type="compositionally biased region" description="Acidic residues" evidence="1">
    <location>
        <begin position="229"/>
        <end position="238"/>
    </location>
</feature>
<dbReference type="OMA" id="ERHINGR"/>
<feature type="compositionally biased region" description="Basic and acidic residues" evidence="1">
    <location>
        <begin position="209"/>
        <end position="221"/>
    </location>
</feature>
<dbReference type="AlphaFoldDB" id="D3B3C4"/>
<feature type="region of interest" description="Disordered" evidence="1">
    <location>
        <begin position="115"/>
        <end position="271"/>
    </location>
</feature>
<accession>D3B3C4</accession>
<gene>
    <name evidence="2" type="ORF">PPL_02890</name>
</gene>
<comment type="caution">
    <text evidence="2">The sequence shown here is derived from an EMBL/GenBank/DDBJ whole genome shotgun (WGS) entry which is preliminary data.</text>
</comment>
<evidence type="ECO:0000313" key="2">
    <source>
        <dbReference type="EMBL" id="EFA83822.1"/>
    </source>
</evidence>
<keyword evidence="3" id="KW-1185">Reference proteome</keyword>